<keyword evidence="9" id="KW-0539">Nucleus</keyword>
<feature type="compositionally biased region" description="Polar residues" evidence="11">
    <location>
        <begin position="656"/>
        <end position="671"/>
    </location>
</feature>
<dbReference type="GO" id="GO:1990841">
    <property type="term" value="F:promoter-specific chromatin binding"/>
    <property type="evidence" value="ECO:0007669"/>
    <property type="project" value="TreeGrafter"/>
</dbReference>
<feature type="compositionally biased region" description="Basic and acidic residues" evidence="11">
    <location>
        <begin position="562"/>
        <end position="573"/>
    </location>
</feature>
<evidence type="ECO:0000256" key="1">
    <source>
        <dbReference type="ARBA" id="ARBA00004123"/>
    </source>
</evidence>
<dbReference type="OrthoDB" id="8933073at2759"/>
<evidence type="ECO:0000256" key="4">
    <source>
        <dbReference type="ARBA" id="ARBA00022782"/>
    </source>
</evidence>
<feature type="compositionally biased region" description="Polar residues" evidence="11">
    <location>
        <begin position="404"/>
        <end position="414"/>
    </location>
</feature>
<name>A0A8M1K6Q9_CLUHA</name>
<dbReference type="KEGG" id="char:122128758"/>
<reference evidence="14" key="1">
    <citation type="submission" date="2025-08" db="UniProtKB">
        <authorList>
            <consortium name="RefSeq"/>
        </authorList>
    </citation>
    <scope>IDENTIFICATION</scope>
</reference>
<dbReference type="RefSeq" id="XP_042559442.1">
    <property type="nucleotide sequence ID" value="XM_042703508.1"/>
</dbReference>
<keyword evidence="6" id="KW-0805">Transcription regulation</keyword>
<dbReference type="GO" id="GO:0030154">
    <property type="term" value="P:cell differentiation"/>
    <property type="evidence" value="ECO:0007669"/>
    <property type="project" value="UniProtKB-KW"/>
</dbReference>
<dbReference type="GO" id="GO:0008270">
    <property type="term" value="F:zinc ion binding"/>
    <property type="evidence" value="ECO:0007669"/>
    <property type="project" value="UniProtKB-KW"/>
</dbReference>
<proteinExistence type="predicted"/>
<evidence type="ECO:0000256" key="2">
    <source>
        <dbReference type="ARBA" id="ARBA00022723"/>
    </source>
</evidence>
<feature type="compositionally biased region" description="Polar residues" evidence="11">
    <location>
        <begin position="691"/>
        <end position="701"/>
    </location>
</feature>
<feature type="compositionally biased region" description="Basic and acidic residues" evidence="11">
    <location>
        <begin position="132"/>
        <end position="148"/>
    </location>
</feature>
<feature type="compositionally biased region" description="Basic and acidic residues" evidence="11">
    <location>
        <begin position="419"/>
        <end position="437"/>
    </location>
</feature>
<feature type="region of interest" description="Disordered" evidence="11">
    <location>
        <begin position="68"/>
        <end position="153"/>
    </location>
</feature>
<gene>
    <name evidence="14" type="primary">znf750</name>
</gene>
<evidence type="ECO:0000256" key="8">
    <source>
        <dbReference type="ARBA" id="ARBA00023163"/>
    </source>
</evidence>
<dbReference type="PANTHER" id="PTHR14678:SF1">
    <property type="entry name" value="ZINC FINGER PROTEIN 750"/>
    <property type="match status" value="1"/>
</dbReference>
<accession>A0A8M1K6Q9</accession>
<comment type="subcellular location">
    <subcellularLocation>
        <location evidence="1">Nucleus</location>
    </subcellularLocation>
</comment>
<dbReference type="InterPro" id="IPR039363">
    <property type="entry name" value="ZNF750"/>
</dbReference>
<dbReference type="GO" id="GO:0001228">
    <property type="term" value="F:DNA-binding transcription activator activity, RNA polymerase II-specific"/>
    <property type="evidence" value="ECO:0007669"/>
    <property type="project" value="TreeGrafter"/>
</dbReference>
<dbReference type="GO" id="GO:0000978">
    <property type="term" value="F:RNA polymerase II cis-regulatory region sequence-specific DNA binding"/>
    <property type="evidence" value="ECO:0007669"/>
    <property type="project" value="TreeGrafter"/>
</dbReference>
<keyword evidence="7" id="KW-0010">Activator</keyword>
<evidence type="ECO:0000256" key="3">
    <source>
        <dbReference type="ARBA" id="ARBA00022771"/>
    </source>
</evidence>
<feature type="region of interest" description="Disordered" evidence="11">
    <location>
        <begin position="656"/>
        <end position="792"/>
    </location>
</feature>
<dbReference type="CTD" id="79755"/>
<feature type="region of interest" description="Disordered" evidence="11">
    <location>
        <begin position="377"/>
        <end position="482"/>
    </location>
</feature>
<evidence type="ECO:0000256" key="6">
    <source>
        <dbReference type="ARBA" id="ARBA00023015"/>
    </source>
</evidence>
<evidence type="ECO:0000256" key="9">
    <source>
        <dbReference type="ARBA" id="ARBA00023242"/>
    </source>
</evidence>
<evidence type="ECO:0000313" key="13">
    <source>
        <dbReference type="Proteomes" id="UP000515152"/>
    </source>
</evidence>
<organism evidence="13 14">
    <name type="scientific">Clupea harengus</name>
    <name type="common">Atlantic herring</name>
    <dbReference type="NCBI Taxonomy" id="7950"/>
    <lineage>
        <taxon>Eukaryota</taxon>
        <taxon>Metazoa</taxon>
        <taxon>Chordata</taxon>
        <taxon>Craniata</taxon>
        <taxon>Vertebrata</taxon>
        <taxon>Euteleostomi</taxon>
        <taxon>Actinopterygii</taxon>
        <taxon>Neopterygii</taxon>
        <taxon>Teleostei</taxon>
        <taxon>Clupei</taxon>
        <taxon>Clupeiformes</taxon>
        <taxon>Clupeoidei</taxon>
        <taxon>Clupeidae</taxon>
        <taxon>Clupea</taxon>
    </lineage>
</organism>
<sequence>MGGENKLQRKPKRPHYIPRPPGKPFKFHCFQCPFTCNEKTHLFNHMKYNLCKDSIALMAKLGRDTGPAKAINSAKDGQPDKTAVPFGGAEQSREHPCSEMVSPTKSITEDKVDLPGEEMSDENGGAPQLPMEGKKPTRAEGSGDKLNDVEPPNVNGSAFSPVSAHHNDSKEVTSCAQARDTSLPRPVPQIYTPTPVWPLPHPFIPPHIGLEQRPSFVGKELDYRSHYTIQDPANSLYRPYLLSPAYHNQSASLFQHVQPYFLDSHRPNPMLPGQLLPGQLLPGQGQHCTYGHSGTPLPYGLCHTLSLNQTAPPPHLFPYPEMLPSSLGAYTASLGVPSGYFYNHLQRLPPGHPATQEGEPEAEVRGAWDVGEVKTPQMSPRVGCAASGSPSQPSATDLTHRDSNSQQPLQQDGSGDQLPEAKDEDKTRAKPSSRDTEEGLGSENNEYDEDIPLDLSKTERFGVLGPNGDSAEISDNDSDTADSQKQSAAFALCQLAQSCHLTTDTVMADFNRADAMKATTTQNNHYATSITSPDYPKPAQTTTASSYLNVPSFTSSSEENSNADRTDMPDQRRAIPANRPAPAKTSEVSPCFRHTSFSSAHGNASPTDYAVSNTSLHMTTTTTSTQMVCGASQTSTSTHTSSNVWVPMANVSQSISDSTANTLPNPATPLNTSVTTSIHPPTTPTTKRRPNSATPLNTPANTGSSTQESPSSGGTSSGTFNGTSSGTFSGTSGGTFSGTSDLAEAPVRRTTRQRAKPKGGTGRGGARDAVSQPSAKRARESTPGNRTLRKRC</sequence>
<keyword evidence="13" id="KW-1185">Reference proteome</keyword>
<feature type="compositionally biased region" description="Polar residues" evidence="11">
    <location>
        <begin position="388"/>
        <end position="397"/>
    </location>
</feature>
<evidence type="ECO:0000256" key="5">
    <source>
        <dbReference type="ARBA" id="ARBA00022833"/>
    </source>
</evidence>
<feature type="domain" description="Zinc finger protein 750-like zinc finger" evidence="12">
    <location>
        <begin position="9"/>
        <end position="59"/>
    </location>
</feature>
<dbReference type="Proteomes" id="UP000515152">
    <property type="component" value="Chromosome 24"/>
</dbReference>
<feature type="compositionally biased region" description="Polar residues" evidence="11">
    <location>
        <begin position="550"/>
        <end position="560"/>
    </location>
</feature>
<dbReference type="Pfam" id="PF15269">
    <property type="entry name" value="zf-C2H2_7"/>
    <property type="match status" value="1"/>
</dbReference>
<dbReference type="GO" id="GO:0008544">
    <property type="term" value="P:epidermis development"/>
    <property type="evidence" value="ECO:0007669"/>
    <property type="project" value="TreeGrafter"/>
</dbReference>
<feature type="region of interest" description="Disordered" evidence="11">
    <location>
        <begin position="1"/>
        <end position="20"/>
    </location>
</feature>
<feature type="compositionally biased region" description="Low complexity" evidence="11">
    <location>
        <begin position="574"/>
        <end position="583"/>
    </location>
</feature>
<dbReference type="GO" id="GO:0005634">
    <property type="term" value="C:nucleus"/>
    <property type="evidence" value="ECO:0007669"/>
    <property type="project" value="UniProtKB-SubCell"/>
</dbReference>
<dbReference type="AlphaFoldDB" id="A0A8M1K6Q9"/>
<feature type="compositionally biased region" description="Low complexity" evidence="11">
    <location>
        <begin position="702"/>
        <end position="730"/>
    </location>
</feature>
<evidence type="ECO:0000259" key="12">
    <source>
        <dbReference type="Pfam" id="PF15269"/>
    </source>
</evidence>
<evidence type="ECO:0000256" key="10">
    <source>
        <dbReference type="ARBA" id="ARBA00040216"/>
    </source>
</evidence>
<keyword evidence="3" id="KW-0863">Zinc-finger</keyword>
<evidence type="ECO:0000256" key="7">
    <source>
        <dbReference type="ARBA" id="ARBA00023159"/>
    </source>
</evidence>
<evidence type="ECO:0000256" key="11">
    <source>
        <dbReference type="SAM" id="MobiDB-lite"/>
    </source>
</evidence>
<dbReference type="GeneID" id="122128758"/>
<dbReference type="InterPro" id="IPR039064">
    <property type="entry name" value="ZNF750_Znf"/>
</dbReference>
<feature type="region of interest" description="Disordered" evidence="11">
    <location>
        <begin position="550"/>
        <end position="588"/>
    </location>
</feature>
<keyword evidence="2" id="KW-0479">Metal-binding</keyword>
<protein>
    <recommendedName>
        <fullName evidence="10">Zinc finger protein 750</fullName>
    </recommendedName>
</protein>
<keyword evidence="5" id="KW-0862">Zinc</keyword>
<dbReference type="PANTHER" id="PTHR14678">
    <property type="entry name" value="PROLINE-RICH PROTEIN 35-RELATED"/>
    <property type="match status" value="1"/>
</dbReference>
<keyword evidence="4" id="KW-0221">Differentiation</keyword>
<evidence type="ECO:0000313" key="14">
    <source>
        <dbReference type="RefSeq" id="XP_042559442.1"/>
    </source>
</evidence>
<keyword evidence="8" id="KW-0804">Transcription</keyword>